<dbReference type="InterPro" id="IPR045889">
    <property type="entry name" value="MES/HNL"/>
</dbReference>
<organism evidence="2 3">
    <name type="scientific">Saccharothrix mutabilis subsp. mutabilis</name>
    <dbReference type="NCBI Taxonomy" id="66855"/>
    <lineage>
        <taxon>Bacteria</taxon>
        <taxon>Bacillati</taxon>
        <taxon>Actinomycetota</taxon>
        <taxon>Actinomycetes</taxon>
        <taxon>Pseudonocardiales</taxon>
        <taxon>Pseudonocardiaceae</taxon>
        <taxon>Saccharothrix</taxon>
    </lineage>
</organism>
<gene>
    <name evidence="2" type="ORF">GCM10010492_36180</name>
</gene>
<dbReference type="GO" id="GO:0016787">
    <property type="term" value="F:hydrolase activity"/>
    <property type="evidence" value="ECO:0007669"/>
    <property type="project" value="UniProtKB-KW"/>
</dbReference>
<dbReference type="Pfam" id="PF12697">
    <property type="entry name" value="Abhydrolase_6"/>
    <property type="match status" value="1"/>
</dbReference>
<dbReference type="RefSeq" id="WP_343935006.1">
    <property type="nucleotide sequence ID" value="NZ_BAAABU010000007.1"/>
</dbReference>
<dbReference type="InterPro" id="IPR000073">
    <property type="entry name" value="AB_hydrolase_1"/>
</dbReference>
<feature type="domain" description="AB hydrolase-1" evidence="1">
    <location>
        <begin position="5"/>
        <end position="195"/>
    </location>
</feature>
<sequence>MTTYVLIAGACHGGWYYESITAQLRAQGHQVHAPTLSADGNLKEHVEQVLALLDGLDDVVLAGHSYGGMVITGAADRVPEKIKSLVYVDALVPRDGQSAWDLVHGFWRDWYIDGVAADGRGVAPMPFFDQRAFAHPIASLLQRPRLTGAVDRITNRWYLYCERTEESPFTRFRDAFRDDPTWQVRSLDVGHDFLDGGAEEFLDVLAKAGA</sequence>
<dbReference type="InterPro" id="IPR029058">
    <property type="entry name" value="AB_hydrolase_fold"/>
</dbReference>
<accession>A0ABN0TZE9</accession>
<comment type="caution">
    <text evidence="2">The sequence shown here is derived from an EMBL/GenBank/DDBJ whole genome shotgun (WGS) entry which is preliminary data.</text>
</comment>
<evidence type="ECO:0000259" key="1">
    <source>
        <dbReference type="Pfam" id="PF12697"/>
    </source>
</evidence>
<dbReference type="EMBL" id="BAAABU010000007">
    <property type="protein sequence ID" value="GAA0234104.1"/>
    <property type="molecule type" value="Genomic_DNA"/>
</dbReference>
<reference evidence="2 3" key="1">
    <citation type="journal article" date="2019" name="Int. J. Syst. Evol. Microbiol.">
        <title>The Global Catalogue of Microorganisms (GCM) 10K type strain sequencing project: providing services to taxonomists for standard genome sequencing and annotation.</title>
        <authorList>
            <consortium name="The Broad Institute Genomics Platform"/>
            <consortium name="The Broad Institute Genome Sequencing Center for Infectious Disease"/>
            <person name="Wu L."/>
            <person name="Ma J."/>
        </authorList>
    </citation>
    <scope>NUCLEOTIDE SEQUENCE [LARGE SCALE GENOMIC DNA]</scope>
    <source>
        <strain evidence="2 3">JCM 3380</strain>
    </source>
</reference>
<dbReference type="SUPFAM" id="SSF53474">
    <property type="entry name" value="alpha/beta-Hydrolases"/>
    <property type="match status" value="1"/>
</dbReference>
<name>A0ABN0TZE9_9PSEU</name>
<evidence type="ECO:0000313" key="3">
    <source>
        <dbReference type="Proteomes" id="UP001500416"/>
    </source>
</evidence>
<dbReference type="PANTHER" id="PTHR10992:SF1066">
    <property type="entry name" value="METHYL JASMONATE ESTERASE 1"/>
    <property type="match status" value="1"/>
</dbReference>
<dbReference type="PANTHER" id="PTHR10992">
    <property type="entry name" value="METHYLESTERASE FAMILY MEMBER"/>
    <property type="match status" value="1"/>
</dbReference>
<dbReference type="Gene3D" id="3.40.50.1820">
    <property type="entry name" value="alpha/beta hydrolase"/>
    <property type="match status" value="1"/>
</dbReference>
<dbReference type="Proteomes" id="UP001500416">
    <property type="component" value="Unassembled WGS sequence"/>
</dbReference>
<protein>
    <submittedName>
        <fullName evidence="2">Alpha/beta fold hydrolase</fullName>
    </submittedName>
</protein>
<evidence type="ECO:0000313" key="2">
    <source>
        <dbReference type="EMBL" id="GAA0234104.1"/>
    </source>
</evidence>
<proteinExistence type="predicted"/>
<keyword evidence="2" id="KW-0378">Hydrolase</keyword>
<keyword evidence="3" id="KW-1185">Reference proteome</keyword>